<dbReference type="Gene3D" id="3.30.460.10">
    <property type="entry name" value="Beta Polymerase, domain 2"/>
    <property type="match status" value="1"/>
</dbReference>
<keyword evidence="2" id="KW-1185">Reference proteome</keyword>
<name>A0A9J6NVI1_9CLOT</name>
<reference evidence="1" key="2">
    <citation type="submission" date="2021-04" db="EMBL/GenBank/DDBJ databases">
        <authorList>
            <person name="Dong X."/>
        </authorList>
    </citation>
    <scope>NUCLEOTIDE SEQUENCE</scope>
    <source>
        <strain evidence="1">ZWT</strain>
    </source>
</reference>
<protein>
    <submittedName>
        <fullName evidence="1">Uncharacterized protein</fullName>
    </submittedName>
</protein>
<evidence type="ECO:0000313" key="1">
    <source>
        <dbReference type="EMBL" id="MCM1988495.1"/>
    </source>
</evidence>
<dbReference type="EMBL" id="JAGSOJ010000001">
    <property type="protein sequence ID" value="MCM1988495.1"/>
    <property type="molecule type" value="Genomic_DNA"/>
</dbReference>
<accession>A0A9J6NVI1</accession>
<reference evidence="1" key="1">
    <citation type="journal article" date="2021" name="mSystems">
        <title>Bacteria and Archaea Synergistically Convert Glycine Betaine to Biogenic Methane in the Formosa Cold Seep of the South China Sea.</title>
        <authorList>
            <person name="Li L."/>
            <person name="Zhang W."/>
            <person name="Zhang S."/>
            <person name="Song L."/>
            <person name="Sun Q."/>
            <person name="Zhang H."/>
            <person name="Xiang H."/>
            <person name="Dong X."/>
        </authorList>
    </citation>
    <scope>NUCLEOTIDE SEQUENCE</scope>
    <source>
        <strain evidence="1">ZWT</strain>
    </source>
</reference>
<organism evidence="1 2">
    <name type="scientific">Oceanirhabdus seepicola</name>
    <dbReference type="NCBI Taxonomy" id="2828781"/>
    <lineage>
        <taxon>Bacteria</taxon>
        <taxon>Bacillati</taxon>
        <taxon>Bacillota</taxon>
        <taxon>Clostridia</taxon>
        <taxon>Eubacteriales</taxon>
        <taxon>Clostridiaceae</taxon>
        <taxon>Oceanirhabdus</taxon>
    </lineage>
</organism>
<dbReference type="SUPFAM" id="SSF81301">
    <property type="entry name" value="Nucleotidyltransferase"/>
    <property type="match status" value="1"/>
</dbReference>
<sequence length="275" mass="32294">MNNKGEKFGGGIGMETKGLGREEILINIVEVLKPLEYVYGMWQCGSAAFNRVDQWSDIDVVVDVEDDKVKEIFKYTDKALQALSPIEHSFECTQSMSPGGYQKVYKLENTSEFLVIEICAVKHSSNTKFLQKEIHGDVCVHFDKQNVTDIKPIDKEKFAQKLKSRIEQIESVFNIYQFLVKKELNRKNYIEGIAFYQNFSLNPLLEVLRIKYNPYRYSFRTRYVYYDLPEDVVKRLHGFYFIKDGEELARKHEETIKWFKETVEDLKTGKFQELL</sequence>
<dbReference type="AlphaFoldDB" id="A0A9J6NVI1"/>
<gene>
    <name evidence="1" type="ORF">KDK92_02000</name>
</gene>
<evidence type="ECO:0000313" key="2">
    <source>
        <dbReference type="Proteomes" id="UP001056429"/>
    </source>
</evidence>
<dbReference type="RefSeq" id="WP_250857360.1">
    <property type="nucleotide sequence ID" value="NZ_JAGSOJ010000001.1"/>
</dbReference>
<dbReference type="Proteomes" id="UP001056429">
    <property type="component" value="Unassembled WGS sequence"/>
</dbReference>
<dbReference type="InterPro" id="IPR043519">
    <property type="entry name" value="NT_sf"/>
</dbReference>
<proteinExistence type="predicted"/>
<comment type="caution">
    <text evidence="1">The sequence shown here is derived from an EMBL/GenBank/DDBJ whole genome shotgun (WGS) entry which is preliminary data.</text>
</comment>